<evidence type="ECO:0000256" key="8">
    <source>
        <dbReference type="ARBA" id="ARBA00023125"/>
    </source>
</evidence>
<comment type="subcellular location">
    <subcellularLocation>
        <location evidence="1">Nucleus</location>
    </subcellularLocation>
</comment>
<dbReference type="VEuPathDB" id="VectorBase:LOC119161801"/>
<dbReference type="FunFam" id="3.30.160.60:FF:000325">
    <property type="entry name" value="ZFP90 zinc finger protein"/>
    <property type="match status" value="1"/>
</dbReference>
<evidence type="ECO:0000256" key="7">
    <source>
        <dbReference type="ARBA" id="ARBA00023015"/>
    </source>
</evidence>
<evidence type="ECO:0000259" key="13">
    <source>
        <dbReference type="PROSITE" id="PS50157"/>
    </source>
</evidence>
<dbReference type="PROSITE" id="PS50157">
    <property type="entry name" value="ZINC_FINGER_C2H2_2"/>
    <property type="match status" value="3"/>
</dbReference>
<dbReference type="GO" id="GO:0000978">
    <property type="term" value="F:RNA polymerase II cis-regulatory region sequence-specific DNA binding"/>
    <property type="evidence" value="ECO:0007669"/>
    <property type="project" value="TreeGrafter"/>
</dbReference>
<proteinExistence type="inferred from homology"/>
<reference evidence="14" key="2">
    <citation type="submission" date="2021-09" db="EMBL/GenBank/DDBJ databases">
        <authorList>
            <person name="Jia N."/>
            <person name="Wang J."/>
            <person name="Shi W."/>
            <person name="Du L."/>
            <person name="Sun Y."/>
            <person name="Zhan W."/>
            <person name="Jiang J."/>
            <person name="Wang Q."/>
            <person name="Zhang B."/>
            <person name="Ji P."/>
            <person name="Sakyi L.B."/>
            <person name="Cui X."/>
            <person name="Yuan T."/>
            <person name="Jiang B."/>
            <person name="Yang W."/>
            <person name="Lam T.T.-Y."/>
            <person name="Chang Q."/>
            <person name="Ding S."/>
            <person name="Wang X."/>
            <person name="Zhu J."/>
            <person name="Ruan X."/>
            <person name="Zhao L."/>
            <person name="Wei J."/>
            <person name="Que T."/>
            <person name="Du C."/>
            <person name="Cheng J."/>
            <person name="Dai P."/>
            <person name="Han X."/>
            <person name="Huang E."/>
            <person name="Gao Y."/>
            <person name="Liu J."/>
            <person name="Shao H."/>
            <person name="Ye R."/>
            <person name="Li L."/>
            <person name="Wei W."/>
            <person name="Wang X."/>
            <person name="Wang C."/>
            <person name="Huo Q."/>
            <person name="Li W."/>
            <person name="Guo W."/>
            <person name="Chen H."/>
            <person name="Chen S."/>
            <person name="Zhou L."/>
            <person name="Zhou L."/>
            <person name="Ni X."/>
            <person name="Tian J."/>
            <person name="Zhou Y."/>
            <person name="Sheng Y."/>
            <person name="Liu T."/>
            <person name="Pan Y."/>
            <person name="Xia L."/>
            <person name="Li J."/>
            <person name="Zhao F."/>
            <person name="Cao W."/>
        </authorList>
    </citation>
    <scope>NUCLEOTIDE SEQUENCE</scope>
    <source>
        <strain evidence="14">Rmic-2018</strain>
        <tissue evidence="14">Larvae</tissue>
    </source>
</reference>
<evidence type="ECO:0000256" key="11">
    <source>
        <dbReference type="PROSITE-ProRule" id="PRU00042"/>
    </source>
</evidence>
<dbReference type="Proteomes" id="UP000821866">
    <property type="component" value="Chromosome 2"/>
</dbReference>
<comment type="similarity">
    <text evidence="2">Belongs to the krueppel C2H2-type zinc-finger protein family.</text>
</comment>
<dbReference type="EMBL" id="JABSTU010000004">
    <property type="protein sequence ID" value="KAH8033487.1"/>
    <property type="molecule type" value="Genomic_DNA"/>
</dbReference>
<dbReference type="PROSITE" id="PS00028">
    <property type="entry name" value="ZINC_FINGER_C2H2_1"/>
    <property type="match status" value="2"/>
</dbReference>
<gene>
    <name evidence="14" type="ORF">HPB51_013290</name>
</gene>
<evidence type="ECO:0000256" key="6">
    <source>
        <dbReference type="ARBA" id="ARBA00022833"/>
    </source>
</evidence>
<dbReference type="InterPro" id="IPR036236">
    <property type="entry name" value="Znf_C2H2_sf"/>
</dbReference>
<reference evidence="14" key="1">
    <citation type="journal article" date="2020" name="Cell">
        <title>Large-Scale Comparative Analyses of Tick Genomes Elucidate Their Genetic Diversity and Vector Capacities.</title>
        <authorList>
            <consortium name="Tick Genome and Microbiome Consortium (TIGMIC)"/>
            <person name="Jia N."/>
            <person name="Wang J."/>
            <person name="Shi W."/>
            <person name="Du L."/>
            <person name="Sun Y."/>
            <person name="Zhan W."/>
            <person name="Jiang J.F."/>
            <person name="Wang Q."/>
            <person name="Zhang B."/>
            <person name="Ji P."/>
            <person name="Bell-Sakyi L."/>
            <person name="Cui X.M."/>
            <person name="Yuan T.T."/>
            <person name="Jiang B.G."/>
            <person name="Yang W.F."/>
            <person name="Lam T.T."/>
            <person name="Chang Q.C."/>
            <person name="Ding S.J."/>
            <person name="Wang X.J."/>
            <person name="Zhu J.G."/>
            <person name="Ruan X.D."/>
            <person name="Zhao L."/>
            <person name="Wei J.T."/>
            <person name="Ye R.Z."/>
            <person name="Que T.C."/>
            <person name="Du C.H."/>
            <person name="Zhou Y.H."/>
            <person name="Cheng J.X."/>
            <person name="Dai P.F."/>
            <person name="Guo W.B."/>
            <person name="Han X.H."/>
            <person name="Huang E.J."/>
            <person name="Li L.F."/>
            <person name="Wei W."/>
            <person name="Gao Y.C."/>
            <person name="Liu J.Z."/>
            <person name="Shao H.Z."/>
            <person name="Wang X."/>
            <person name="Wang C.C."/>
            <person name="Yang T.C."/>
            <person name="Huo Q.B."/>
            <person name="Li W."/>
            <person name="Chen H.Y."/>
            <person name="Chen S.E."/>
            <person name="Zhou L.G."/>
            <person name="Ni X.B."/>
            <person name="Tian J.H."/>
            <person name="Sheng Y."/>
            <person name="Liu T."/>
            <person name="Pan Y.S."/>
            <person name="Xia L.Y."/>
            <person name="Li J."/>
            <person name="Zhao F."/>
            <person name="Cao W.C."/>
        </authorList>
    </citation>
    <scope>NUCLEOTIDE SEQUENCE</scope>
    <source>
        <strain evidence="14">Rmic-2018</strain>
    </source>
</reference>
<keyword evidence="4" id="KW-0677">Repeat</keyword>
<dbReference type="FunFam" id="3.30.160.60:FF:001049">
    <property type="entry name" value="zinc finger protein 319"/>
    <property type="match status" value="1"/>
</dbReference>
<accession>A0A9J6EGY1</accession>
<name>A0A9J6EGY1_RHIMP</name>
<feature type="domain" description="C2H2-type" evidence="13">
    <location>
        <begin position="247"/>
        <end position="269"/>
    </location>
</feature>
<feature type="domain" description="C2H2-type" evidence="13">
    <location>
        <begin position="191"/>
        <end position="218"/>
    </location>
</feature>
<dbReference type="InterPro" id="IPR013087">
    <property type="entry name" value="Znf_C2H2_type"/>
</dbReference>
<dbReference type="VEuPathDB" id="VectorBase:LOC119161798"/>
<feature type="compositionally biased region" description="Acidic residues" evidence="12">
    <location>
        <begin position="119"/>
        <end position="131"/>
    </location>
</feature>
<dbReference type="AlphaFoldDB" id="A0A9J6EGY1"/>
<dbReference type="FunFam" id="3.30.160.60:FF:000075">
    <property type="entry name" value="Putative zinc finger protein 536"/>
    <property type="match status" value="1"/>
</dbReference>
<sequence length="276" mass="30466">MESSEKDKPFFRGINVRSRPLYFTSADLEERDMQSSVPVVRAGDSRLSETDDASDTIGQTTDIVDEACKTLLAELLEGQGVTEGISFPAFRDADSDVQTSPDMSDEAIVASVVEGSPNDSDEDEMESDNTGDPDPTVAEAVHCAHVMRVFAEKRALAEKLTHSISIPLASTKGPEQSLGPGTGSPAKALRHQCRFCPYATQHRGSLVLHERVHTGERPFRCHLCSRGFAHRSHLVCHYRTHTRERPYQCPLCPAAFSQRSNVKVHLRTHRLHVTSS</sequence>
<evidence type="ECO:0000256" key="5">
    <source>
        <dbReference type="ARBA" id="ARBA00022771"/>
    </source>
</evidence>
<evidence type="ECO:0000256" key="12">
    <source>
        <dbReference type="SAM" id="MobiDB-lite"/>
    </source>
</evidence>
<keyword evidence="10" id="KW-0539">Nucleus</keyword>
<comment type="caution">
    <text evidence="14">The sequence shown here is derived from an EMBL/GenBank/DDBJ whole genome shotgun (WGS) entry which is preliminary data.</text>
</comment>
<evidence type="ECO:0000256" key="3">
    <source>
        <dbReference type="ARBA" id="ARBA00022723"/>
    </source>
</evidence>
<dbReference type="SUPFAM" id="SSF57667">
    <property type="entry name" value="beta-beta-alpha zinc fingers"/>
    <property type="match status" value="2"/>
</dbReference>
<keyword evidence="9" id="KW-0804">Transcription</keyword>
<evidence type="ECO:0000256" key="9">
    <source>
        <dbReference type="ARBA" id="ARBA00023163"/>
    </source>
</evidence>
<dbReference type="GO" id="GO:0005634">
    <property type="term" value="C:nucleus"/>
    <property type="evidence" value="ECO:0007669"/>
    <property type="project" value="UniProtKB-SubCell"/>
</dbReference>
<protein>
    <recommendedName>
        <fullName evidence="13">C2H2-type domain-containing protein</fullName>
    </recommendedName>
</protein>
<dbReference type="PANTHER" id="PTHR23235:SF120">
    <property type="entry name" value="KRUPPEL-LIKE FACTOR 15"/>
    <property type="match status" value="1"/>
</dbReference>
<organism evidence="14 15">
    <name type="scientific">Rhipicephalus microplus</name>
    <name type="common">Cattle tick</name>
    <name type="synonym">Boophilus microplus</name>
    <dbReference type="NCBI Taxonomy" id="6941"/>
    <lineage>
        <taxon>Eukaryota</taxon>
        <taxon>Metazoa</taxon>
        <taxon>Ecdysozoa</taxon>
        <taxon>Arthropoda</taxon>
        <taxon>Chelicerata</taxon>
        <taxon>Arachnida</taxon>
        <taxon>Acari</taxon>
        <taxon>Parasitiformes</taxon>
        <taxon>Ixodida</taxon>
        <taxon>Ixodoidea</taxon>
        <taxon>Ixodidae</taxon>
        <taxon>Rhipicephalinae</taxon>
        <taxon>Rhipicephalus</taxon>
        <taxon>Boophilus</taxon>
    </lineage>
</organism>
<keyword evidence="3" id="KW-0479">Metal-binding</keyword>
<feature type="domain" description="C2H2-type" evidence="13">
    <location>
        <begin position="219"/>
        <end position="246"/>
    </location>
</feature>
<keyword evidence="7" id="KW-0805">Transcription regulation</keyword>
<dbReference type="Pfam" id="PF00096">
    <property type="entry name" value="zf-C2H2"/>
    <property type="match status" value="1"/>
</dbReference>
<evidence type="ECO:0000313" key="14">
    <source>
        <dbReference type="EMBL" id="KAH8033487.1"/>
    </source>
</evidence>
<evidence type="ECO:0000256" key="2">
    <source>
        <dbReference type="ARBA" id="ARBA00006991"/>
    </source>
</evidence>
<evidence type="ECO:0000256" key="1">
    <source>
        <dbReference type="ARBA" id="ARBA00004123"/>
    </source>
</evidence>
<dbReference type="GO" id="GO:0008270">
    <property type="term" value="F:zinc ion binding"/>
    <property type="evidence" value="ECO:0007669"/>
    <property type="project" value="UniProtKB-KW"/>
</dbReference>
<evidence type="ECO:0000256" key="10">
    <source>
        <dbReference type="ARBA" id="ARBA00023242"/>
    </source>
</evidence>
<keyword evidence="5 11" id="KW-0863">Zinc-finger</keyword>
<keyword evidence="8" id="KW-0238">DNA-binding</keyword>
<evidence type="ECO:0000313" key="15">
    <source>
        <dbReference type="Proteomes" id="UP000821866"/>
    </source>
</evidence>
<dbReference type="Gene3D" id="3.30.160.60">
    <property type="entry name" value="Classic Zinc Finger"/>
    <property type="match status" value="3"/>
</dbReference>
<feature type="region of interest" description="Disordered" evidence="12">
    <location>
        <begin position="115"/>
        <end position="135"/>
    </location>
</feature>
<dbReference type="PANTHER" id="PTHR23235">
    <property type="entry name" value="KRUEPPEL-LIKE TRANSCRIPTION FACTOR"/>
    <property type="match status" value="1"/>
</dbReference>
<feature type="region of interest" description="Disordered" evidence="12">
    <location>
        <begin position="32"/>
        <end position="55"/>
    </location>
</feature>
<keyword evidence="6" id="KW-0862">Zinc</keyword>
<dbReference type="GO" id="GO:0000981">
    <property type="term" value="F:DNA-binding transcription factor activity, RNA polymerase II-specific"/>
    <property type="evidence" value="ECO:0007669"/>
    <property type="project" value="TreeGrafter"/>
</dbReference>
<dbReference type="SMART" id="SM00355">
    <property type="entry name" value="ZnF_C2H2"/>
    <property type="match status" value="3"/>
</dbReference>
<keyword evidence="15" id="KW-1185">Reference proteome</keyword>
<evidence type="ECO:0000256" key="4">
    <source>
        <dbReference type="ARBA" id="ARBA00022737"/>
    </source>
</evidence>